<dbReference type="Proteomes" id="UP001164776">
    <property type="component" value="Unassembled WGS sequence"/>
</dbReference>
<comment type="caution">
    <text evidence="2">The sequence shown here is derived from an EMBL/GenBank/DDBJ whole genome shotgun (WGS) entry which is preliminary data.</text>
</comment>
<dbReference type="AlphaFoldDB" id="A0A9W7X790"/>
<dbReference type="EMBL" id="MU630013">
    <property type="protein sequence ID" value="KAJ1254533.1"/>
    <property type="molecule type" value="Genomic_DNA"/>
</dbReference>
<organism evidence="2 3">
    <name type="scientific">Paspalum vaginatum</name>
    <name type="common">seashore paspalum</name>
    <dbReference type="NCBI Taxonomy" id="158149"/>
    <lineage>
        <taxon>Eukaryota</taxon>
        <taxon>Viridiplantae</taxon>
        <taxon>Streptophyta</taxon>
        <taxon>Embryophyta</taxon>
        <taxon>Tracheophyta</taxon>
        <taxon>Spermatophyta</taxon>
        <taxon>Magnoliopsida</taxon>
        <taxon>Liliopsida</taxon>
        <taxon>Poales</taxon>
        <taxon>Poaceae</taxon>
        <taxon>PACMAD clade</taxon>
        <taxon>Panicoideae</taxon>
        <taxon>Andropogonodae</taxon>
        <taxon>Paspaleae</taxon>
        <taxon>Paspalinae</taxon>
        <taxon>Paspalum</taxon>
    </lineage>
</organism>
<proteinExistence type="predicted"/>
<protein>
    <submittedName>
        <fullName evidence="2">Uncharacterized protein</fullName>
    </submittedName>
</protein>
<gene>
    <name evidence="2" type="ORF">BS78_K037500</name>
</gene>
<evidence type="ECO:0000313" key="3">
    <source>
        <dbReference type="Proteomes" id="UP001164776"/>
    </source>
</evidence>
<accession>A0A9W7X790</accession>
<keyword evidence="3" id="KW-1185">Reference proteome</keyword>
<sequence>MEGQARSKVEQIEKLWSNIQNKNKKIIDKGEIKKIRTLIGEAKENKQRSLSQDEQKRLLNVEEELAKIDPDANPSNIPGAVTGKITGVGSH</sequence>
<reference evidence="2 3" key="1">
    <citation type="submission" date="2022-10" db="EMBL/GenBank/DDBJ databases">
        <title>WGS assembly of Paspalum vaginatum 540-79.</title>
        <authorList>
            <person name="Sun G."/>
            <person name="Wase N."/>
            <person name="Shu S."/>
            <person name="Jenkins J."/>
            <person name="Zhou B."/>
            <person name="Torres-Rodriguez J."/>
            <person name="Chen C."/>
            <person name="Sandor L."/>
            <person name="Plott C."/>
            <person name="Yoshinga Y."/>
            <person name="Daum C."/>
            <person name="Qi P."/>
            <person name="Barry K."/>
            <person name="Lipzen A."/>
            <person name="Berry L."/>
            <person name="Pedersen C."/>
            <person name="Gottilla T."/>
            <person name="Foltz A."/>
            <person name="Yu H."/>
            <person name="O'Malley R."/>
            <person name="Zhang C."/>
            <person name="Devos K."/>
            <person name="Sigmon B."/>
            <person name="Yu B."/>
            <person name="Obata T."/>
            <person name="Schmutz J."/>
            <person name="Schnable J."/>
        </authorList>
    </citation>
    <scope>NUCLEOTIDE SEQUENCE [LARGE SCALE GENOMIC DNA]</scope>
    <source>
        <strain evidence="3">cv. 540-79</strain>
    </source>
</reference>
<name>A0A9W7X790_9POAL</name>
<feature type="region of interest" description="Disordered" evidence="1">
    <location>
        <begin position="69"/>
        <end position="91"/>
    </location>
</feature>
<evidence type="ECO:0000313" key="2">
    <source>
        <dbReference type="EMBL" id="KAJ1254533.1"/>
    </source>
</evidence>
<evidence type="ECO:0000256" key="1">
    <source>
        <dbReference type="SAM" id="MobiDB-lite"/>
    </source>
</evidence>